<protein>
    <submittedName>
        <fullName evidence="2">Twin-arginine translocation signal domain-containing protein</fullName>
    </submittedName>
</protein>
<proteinExistence type="predicted"/>
<name>A0ABD5WNX0_9EURY</name>
<evidence type="ECO:0000313" key="2">
    <source>
        <dbReference type="EMBL" id="MFC7081085.1"/>
    </source>
</evidence>
<gene>
    <name evidence="2" type="ORF">ACFQJ6_14225</name>
</gene>
<dbReference type="AlphaFoldDB" id="A0ABD5WNX0"/>
<dbReference type="Proteomes" id="UP001596407">
    <property type="component" value="Unassembled WGS sequence"/>
</dbReference>
<evidence type="ECO:0000256" key="1">
    <source>
        <dbReference type="SAM" id="MobiDB-lite"/>
    </source>
</evidence>
<reference evidence="2 3" key="1">
    <citation type="journal article" date="2019" name="Int. J. Syst. Evol. Microbiol.">
        <title>The Global Catalogue of Microorganisms (GCM) 10K type strain sequencing project: providing services to taxonomists for standard genome sequencing and annotation.</title>
        <authorList>
            <consortium name="The Broad Institute Genomics Platform"/>
            <consortium name="The Broad Institute Genome Sequencing Center for Infectious Disease"/>
            <person name="Wu L."/>
            <person name="Ma J."/>
        </authorList>
    </citation>
    <scope>NUCLEOTIDE SEQUENCE [LARGE SCALE GENOMIC DNA]</scope>
    <source>
        <strain evidence="2 3">DT72</strain>
    </source>
</reference>
<dbReference type="RefSeq" id="WP_276281002.1">
    <property type="nucleotide sequence ID" value="NZ_CP119809.1"/>
</dbReference>
<evidence type="ECO:0000313" key="3">
    <source>
        <dbReference type="Proteomes" id="UP001596407"/>
    </source>
</evidence>
<dbReference type="PROSITE" id="PS51318">
    <property type="entry name" value="TAT"/>
    <property type="match status" value="1"/>
</dbReference>
<feature type="region of interest" description="Disordered" evidence="1">
    <location>
        <begin position="279"/>
        <end position="302"/>
    </location>
</feature>
<organism evidence="2 3">
    <name type="scientific">Halorussus caseinilyticus</name>
    <dbReference type="NCBI Taxonomy" id="3034025"/>
    <lineage>
        <taxon>Archaea</taxon>
        <taxon>Methanobacteriati</taxon>
        <taxon>Methanobacteriota</taxon>
        <taxon>Stenosarchaea group</taxon>
        <taxon>Halobacteria</taxon>
        <taxon>Halobacteriales</taxon>
        <taxon>Haladaptataceae</taxon>
        <taxon>Halorussus</taxon>
    </lineage>
</organism>
<dbReference type="EMBL" id="JBHSZH010000005">
    <property type="protein sequence ID" value="MFC7081085.1"/>
    <property type="molecule type" value="Genomic_DNA"/>
</dbReference>
<sequence>MSEKDDSNQRIDDDRRDFLQGVGATGAATTLTSLGALGGLAGSAAAYTEENYEWRKQDRQLASYSPSGSSTEYELELTSSLAYLESYTDGNGDWVHHFNMGGTAQIMSKQTWEGSSAWSECEDVYRHKIGIYNRNASTSYILASTKDDRTGADPIPQDQDGGNNFGDAAFTAMKAAVSEVNKKFNYLMTAAEIVDALLGDADEDEGNDYKEFRWNYSARAPSNLPVKAANSCDFKIENDPGYSSAHFDVSNLAVGDKSTSTSISWTVSVDPMGNIESLNGGSVSTADAGLEPVPTDEIPDDEDIQQLADGGTLYRATDPKVTVRRNYDLDRQQTRSDD</sequence>
<keyword evidence="3" id="KW-1185">Reference proteome</keyword>
<dbReference type="InterPro" id="IPR006311">
    <property type="entry name" value="TAT_signal"/>
</dbReference>
<accession>A0ABD5WNX0</accession>
<dbReference type="GeneID" id="79302178"/>
<comment type="caution">
    <text evidence="2">The sequence shown here is derived from an EMBL/GenBank/DDBJ whole genome shotgun (WGS) entry which is preliminary data.</text>
</comment>